<organism evidence="1">
    <name type="scientific">uncultured Caudovirales phage</name>
    <dbReference type="NCBI Taxonomy" id="2100421"/>
    <lineage>
        <taxon>Viruses</taxon>
        <taxon>Duplodnaviria</taxon>
        <taxon>Heunggongvirae</taxon>
        <taxon>Uroviricota</taxon>
        <taxon>Caudoviricetes</taxon>
        <taxon>Peduoviridae</taxon>
        <taxon>Maltschvirus</taxon>
        <taxon>Maltschvirus maltsch</taxon>
    </lineage>
</organism>
<name>A0A6J5NCC8_9CAUD</name>
<accession>A0A6J5NCC8</accession>
<sequence>MANAPGYSLMHGAHFAKAYVNDYIKQDVPIRIIDYRNGWGLDDATLPTPEEFITYEPLAIDSWPTVITVAISSNRFNRIGWDGPDPLYRVSYQMRTYIWVRTEGSEEVTLMRDRLAAVLRSSLLDYPCLKAYDERTSFRAQIDESTLSEEFSDLTLLKGDRMMAGAYLGYTLDIDEVLQRKPIGTVEEIEVSLYQVGANETMPILSASVSGESASTTVL</sequence>
<gene>
    <name evidence="1" type="ORF">UFOVP658_138</name>
</gene>
<proteinExistence type="predicted"/>
<reference evidence="1" key="1">
    <citation type="submission" date="2020-04" db="EMBL/GenBank/DDBJ databases">
        <authorList>
            <person name="Chiriac C."/>
            <person name="Salcher M."/>
            <person name="Ghai R."/>
            <person name="Kavagutti S V."/>
        </authorList>
    </citation>
    <scope>NUCLEOTIDE SEQUENCE</scope>
</reference>
<evidence type="ECO:0000313" key="1">
    <source>
        <dbReference type="EMBL" id="CAB4156749.1"/>
    </source>
</evidence>
<dbReference type="EMBL" id="LR796639">
    <property type="protein sequence ID" value="CAB4156749.1"/>
    <property type="molecule type" value="Genomic_DNA"/>
</dbReference>
<protein>
    <submittedName>
        <fullName evidence="1">Uncharacterized protein</fullName>
    </submittedName>
</protein>